<dbReference type="Proteomes" id="UP000623010">
    <property type="component" value="Unassembled WGS sequence"/>
</dbReference>
<reference evidence="2" key="1">
    <citation type="journal article" date="2014" name="Int. J. Syst. Evol. Microbiol.">
        <title>Complete genome sequence of Corynebacterium casei LMG S-19264T (=DSM 44701T), isolated from a smear-ripened cheese.</title>
        <authorList>
            <consortium name="US DOE Joint Genome Institute (JGI-PGF)"/>
            <person name="Walter F."/>
            <person name="Albersmeier A."/>
            <person name="Kalinowski J."/>
            <person name="Ruckert C."/>
        </authorList>
    </citation>
    <scope>NUCLEOTIDE SEQUENCE</scope>
    <source>
        <strain evidence="2">JCM 5016</strain>
    </source>
</reference>
<comment type="caution">
    <text evidence="2">The sequence shown here is derived from an EMBL/GenBank/DDBJ whole genome shotgun (WGS) entry which is preliminary data.</text>
</comment>
<feature type="region of interest" description="Disordered" evidence="1">
    <location>
        <begin position="59"/>
        <end position="78"/>
    </location>
</feature>
<keyword evidence="3" id="KW-1185">Reference proteome</keyword>
<name>A0A918VAE8_9ACTN</name>
<gene>
    <name evidence="2" type="ORF">GCM10010389_18630</name>
</gene>
<proteinExistence type="predicted"/>
<dbReference type="EMBL" id="BMWH01000005">
    <property type="protein sequence ID" value="GGZ81244.1"/>
    <property type="molecule type" value="Genomic_DNA"/>
</dbReference>
<evidence type="ECO:0000256" key="1">
    <source>
        <dbReference type="SAM" id="MobiDB-lite"/>
    </source>
</evidence>
<evidence type="ECO:0000313" key="2">
    <source>
        <dbReference type="EMBL" id="GGZ81244.1"/>
    </source>
</evidence>
<accession>A0A918VAE8</accession>
<organism evidence="2 3">
    <name type="scientific">Streptomyces echinoruber</name>
    <dbReference type="NCBI Taxonomy" id="68898"/>
    <lineage>
        <taxon>Bacteria</taxon>
        <taxon>Bacillati</taxon>
        <taxon>Actinomycetota</taxon>
        <taxon>Actinomycetes</taxon>
        <taxon>Kitasatosporales</taxon>
        <taxon>Streptomycetaceae</taxon>
        <taxon>Streptomyces</taxon>
    </lineage>
</organism>
<sequence>MEWSRQLPDPSAPELGQLLLLAASAPAATDGQLLLLTTSVPTATDGQLLFARTSFFASEKPPSAPMATTAEKAATSTERSSLLPMVGFVLT</sequence>
<dbReference type="AlphaFoldDB" id="A0A918VAE8"/>
<protein>
    <submittedName>
        <fullName evidence="2">Uncharacterized protein</fullName>
    </submittedName>
</protein>
<dbReference type="RefSeq" id="WP_190056880.1">
    <property type="nucleotide sequence ID" value="NZ_BMWH01000005.1"/>
</dbReference>
<evidence type="ECO:0000313" key="3">
    <source>
        <dbReference type="Proteomes" id="UP000623010"/>
    </source>
</evidence>
<reference evidence="2" key="2">
    <citation type="submission" date="2020-09" db="EMBL/GenBank/DDBJ databases">
        <authorList>
            <person name="Sun Q."/>
            <person name="Ohkuma M."/>
        </authorList>
    </citation>
    <scope>NUCLEOTIDE SEQUENCE</scope>
    <source>
        <strain evidence="2">JCM 5016</strain>
    </source>
</reference>
<feature type="compositionally biased region" description="Low complexity" evidence="1">
    <location>
        <begin position="67"/>
        <end position="78"/>
    </location>
</feature>